<evidence type="ECO:0000256" key="4">
    <source>
        <dbReference type="ARBA" id="ARBA00022475"/>
    </source>
</evidence>
<gene>
    <name evidence="10" type="primary">pstA</name>
    <name evidence="10" type="ORF">F4Y42_05285</name>
</gene>
<feature type="transmembrane region" description="Helical" evidence="8">
    <location>
        <begin position="21"/>
        <end position="44"/>
    </location>
</feature>
<reference evidence="10" key="1">
    <citation type="submission" date="2019-09" db="EMBL/GenBank/DDBJ databases">
        <title>Characterisation of the sponge microbiome using genome-centric metagenomics.</title>
        <authorList>
            <person name="Engelberts J.P."/>
            <person name="Robbins S.J."/>
            <person name="De Goeij J.M."/>
            <person name="Aranda M."/>
            <person name="Bell S.C."/>
            <person name="Webster N.S."/>
        </authorList>
    </citation>
    <scope>NUCLEOTIDE SEQUENCE</scope>
    <source>
        <strain evidence="10">SB0664_bin_27</strain>
    </source>
</reference>
<evidence type="ECO:0000256" key="8">
    <source>
        <dbReference type="RuleBase" id="RU363043"/>
    </source>
</evidence>
<dbReference type="PANTHER" id="PTHR43470">
    <property type="entry name" value="PHOSPHATE TRANSPORT SYSTEM PERMEASE PROTEIN PSTA-RELATED"/>
    <property type="match status" value="1"/>
</dbReference>
<dbReference type="EMBL" id="VXRG01000045">
    <property type="protein sequence ID" value="MXY92847.1"/>
    <property type="molecule type" value="Genomic_DNA"/>
</dbReference>
<evidence type="ECO:0000256" key="2">
    <source>
        <dbReference type="ARBA" id="ARBA00007069"/>
    </source>
</evidence>
<keyword evidence="6 8" id="KW-1133">Transmembrane helix</keyword>
<evidence type="ECO:0000259" key="9">
    <source>
        <dbReference type="PROSITE" id="PS50928"/>
    </source>
</evidence>
<evidence type="ECO:0000256" key="3">
    <source>
        <dbReference type="ARBA" id="ARBA00022448"/>
    </source>
</evidence>
<comment type="similarity">
    <text evidence="2 8">Belongs to the binding-protein-dependent transport system permease family. CysTW subfamily.</text>
</comment>
<feature type="transmembrane region" description="Helical" evidence="8">
    <location>
        <begin position="223"/>
        <end position="243"/>
    </location>
</feature>
<name>A0A6B0YQE9_9CHLR</name>
<dbReference type="InterPro" id="IPR005672">
    <property type="entry name" value="Phosphate_PstA"/>
</dbReference>
<dbReference type="PANTHER" id="PTHR43470:SF5">
    <property type="entry name" value="PHOSPHATE TRANSPORT SYSTEM PERMEASE PROTEIN PSTA"/>
    <property type="match status" value="1"/>
</dbReference>
<evidence type="ECO:0000256" key="7">
    <source>
        <dbReference type="ARBA" id="ARBA00023136"/>
    </source>
</evidence>
<keyword evidence="7 8" id="KW-0472">Membrane</keyword>
<keyword evidence="3" id="KW-0813">Transport</keyword>
<dbReference type="Pfam" id="PF00528">
    <property type="entry name" value="BPD_transp_1"/>
    <property type="match status" value="1"/>
</dbReference>
<feature type="transmembrane region" description="Helical" evidence="8">
    <location>
        <begin position="263"/>
        <end position="282"/>
    </location>
</feature>
<proteinExistence type="inferred from homology"/>
<comment type="caution">
    <text evidence="10">The sequence shown here is derived from an EMBL/GenBank/DDBJ whole genome shotgun (WGS) entry which is preliminary data.</text>
</comment>
<keyword evidence="5 8" id="KW-0812">Transmembrane</keyword>
<dbReference type="InterPro" id="IPR035906">
    <property type="entry name" value="MetI-like_sf"/>
</dbReference>
<organism evidence="10">
    <name type="scientific">Caldilineaceae bacterium SB0664_bin_27</name>
    <dbReference type="NCBI Taxonomy" id="2605260"/>
    <lineage>
        <taxon>Bacteria</taxon>
        <taxon>Bacillati</taxon>
        <taxon>Chloroflexota</taxon>
        <taxon>Caldilineae</taxon>
        <taxon>Caldilineales</taxon>
        <taxon>Caldilineaceae</taxon>
    </lineage>
</organism>
<dbReference type="InterPro" id="IPR000515">
    <property type="entry name" value="MetI-like"/>
</dbReference>
<dbReference type="NCBIfam" id="TIGR00974">
    <property type="entry name" value="3a0107s02c"/>
    <property type="match status" value="1"/>
</dbReference>
<dbReference type="GO" id="GO:0005315">
    <property type="term" value="F:phosphate transmembrane transporter activity"/>
    <property type="evidence" value="ECO:0007669"/>
    <property type="project" value="InterPro"/>
</dbReference>
<dbReference type="Gene3D" id="1.10.3720.10">
    <property type="entry name" value="MetI-like"/>
    <property type="match status" value="1"/>
</dbReference>
<feature type="transmembrane region" description="Helical" evidence="8">
    <location>
        <begin position="381"/>
        <end position="403"/>
    </location>
</feature>
<evidence type="ECO:0000256" key="1">
    <source>
        <dbReference type="ARBA" id="ARBA00004651"/>
    </source>
</evidence>
<keyword evidence="4 8" id="KW-1003">Cell membrane</keyword>
<dbReference type="AlphaFoldDB" id="A0A6B0YQE9"/>
<sequence>MPSGTAHHEQVVARQRRGRTWAVVFQAAVLAGILALCALLFNILNQSFGYVAIVNTIDPSELAVEGLPLNELPKDKLVEILEANISAGLMRRYENDMPFTERSRENVHDLILERVVEPQVQATWGLFDSIFARGSVFAEAEERFPGSEVYFRSWLTTSFISKSQSSEPLRAGVRTAIFGSLWVVAITILFSFPIGVGAAIYLEEYAQKERLLNRLIQTNINNLAGVPSIIYGMLGLAIFVRILEVITSGAFLGIGDQSTANGRTILSAGLTLGLLILPLIIINGQEAIRAVPSSLRQAGFGLGATHWQVIWHHVLPSAMPGVLTGTILAVSRAIGETAPLVVVGASTFIALDPSGPFSKFTVLPIQIYQWTSRPQDEFRNLAAAAILVLLILLLSLNASAVLLRNRFDRSRAVS</sequence>
<dbReference type="GO" id="GO:0005886">
    <property type="term" value="C:plasma membrane"/>
    <property type="evidence" value="ECO:0007669"/>
    <property type="project" value="UniProtKB-SubCell"/>
</dbReference>
<dbReference type="GO" id="GO:0035435">
    <property type="term" value="P:phosphate ion transmembrane transport"/>
    <property type="evidence" value="ECO:0007669"/>
    <property type="project" value="InterPro"/>
</dbReference>
<evidence type="ECO:0000256" key="5">
    <source>
        <dbReference type="ARBA" id="ARBA00022692"/>
    </source>
</evidence>
<feature type="transmembrane region" description="Helical" evidence="8">
    <location>
        <begin position="176"/>
        <end position="202"/>
    </location>
</feature>
<protein>
    <recommendedName>
        <fullName evidence="8">Phosphate transport system permease protein PstA</fullName>
    </recommendedName>
</protein>
<dbReference type="SUPFAM" id="SSF161098">
    <property type="entry name" value="MetI-like"/>
    <property type="match status" value="1"/>
</dbReference>
<dbReference type="PROSITE" id="PS50928">
    <property type="entry name" value="ABC_TM1"/>
    <property type="match status" value="1"/>
</dbReference>
<accession>A0A6B0YQE9</accession>
<evidence type="ECO:0000256" key="6">
    <source>
        <dbReference type="ARBA" id="ARBA00022989"/>
    </source>
</evidence>
<evidence type="ECO:0000313" key="10">
    <source>
        <dbReference type="EMBL" id="MXY92847.1"/>
    </source>
</evidence>
<dbReference type="CDD" id="cd06261">
    <property type="entry name" value="TM_PBP2"/>
    <property type="match status" value="1"/>
</dbReference>
<comment type="caution">
    <text evidence="8">Lacks conserved residue(s) required for the propagation of feature annotation.</text>
</comment>
<comment type="subcellular location">
    <subcellularLocation>
        <location evidence="1 8">Cell membrane</location>
        <topology evidence="1 8">Multi-pass membrane protein</topology>
    </subcellularLocation>
</comment>
<feature type="domain" description="ABC transmembrane type-1" evidence="9">
    <location>
        <begin position="177"/>
        <end position="400"/>
    </location>
</feature>